<sequence length="152" mass="17206">MAFQVMMMKKTMSRKRGRLRGSLKTTKGKEGIKIQPKVTDEAVEETSIHESPEFEKVQEKRTESHEAMVDDGGNNDTDIQEVTVESIKETEVPDVLLAEEKSLSLPCSPPRSRSMYFAVVLHLCSFLSATKDMLDNHVKNICLNEMDKKLMS</sequence>
<organism evidence="2 3">
    <name type="scientific">Sphagnum troendelagicum</name>
    <dbReference type="NCBI Taxonomy" id="128251"/>
    <lineage>
        <taxon>Eukaryota</taxon>
        <taxon>Viridiplantae</taxon>
        <taxon>Streptophyta</taxon>
        <taxon>Embryophyta</taxon>
        <taxon>Bryophyta</taxon>
        <taxon>Sphagnophytina</taxon>
        <taxon>Sphagnopsida</taxon>
        <taxon>Sphagnales</taxon>
        <taxon>Sphagnaceae</taxon>
        <taxon>Sphagnum</taxon>
    </lineage>
</organism>
<feature type="region of interest" description="Disordered" evidence="1">
    <location>
        <begin position="23"/>
        <end position="77"/>
    </location>
</feature>
<evidence type="ECO:0000313" key="3">
    <source>
        <dbReference type="Proteomes" id="UP001497512"/>
    </source>
</evidence>
<gene>
    <name evidence="2" type="ORF">CSSPTR1EN2_LOCUS8737</name>
</gene>
<evidence type="ECO:0000256" key="1">
    <source>
        <dbReference type="SAM" id="MobiDB-lite"/>
    </source>
</evidence>
<dbReference type="Proteomes" id="UP001497512">
    <property type="component" value="Chromosome 15"/>
</dbReference>
<accession>A0ABP0TX53</accession>
<reference evidence="2" key="1">
    <citation type="submission" date="2024-02" db="EMBL/GenBank/DDBJ databases">
        <authorList>
            <consortium name="ELIXIR-Norway"/>
            <consortium name="Elixir Norway"/>
        </authorList>
    </citation>
    <scope>NUCLEOTIDE SEQUENCE</scope>
</reference>
<feature type="compositionally biased region" description="Basic and acidic residues" evidence="1">
    <location>
        <begin position="46"/>
        <end position="68"/>
    </location>
</feature>
<keyword evidence="3" id="KW-1185">Reference proteome</keyword>
<dbReference type="EMBL" id="OZ019907">
    <property type="protein sequence ID" value="CAK9207215.1"/>
    <property type="molecule type" value="Genomic_DNA"/>
</dbReference>
<name>A0ABP0TX53_9BRYO</name>
<evidence type="ECO:0000313" key="2">
    <source>
        <dbReference type="EMBL" id="CAK9207215.1"/>
    </source>
</evidence>
<proteinExistence type="predicted"/>
<protein>
    <submittedName>
        <fullName evidence="2">Uncharacterized protein</fullName>
    </submittedName>
</protein>